<organism evidence="1 2">
    <name type="scientific">Hypocrea virens (strain Gv29-8 / FGSC 10586)</name>
    <name type="common">Gliocladium virens</name>
    <name type="synonym">Trichoderma virens</name>
    <dbReference type="NCBI Taxonomy" id="413071"/>
    <lineage>
        <taxon>Eukaryota</taxon>
        <taxon>Fungi</taxon>
        <taxon>Dikarya</taxon>
        <taxon>Ascomycota</taxon>
        <taxon>Pezizomycotina</taxon>
        <taxon>Sordariomycetes</taxon>
        <taxon>Hypocreomycetidae</taxon>
        <taxon>Hypocreales</taxon>
        <taxon>Hypocreaceae</taxon>
        <taxon>Trichoderma</taxon>
    </lineage>
</organism>
<dbReference type="VEuPathDB" id="FungiDB:TRIVIDRAFT_201875"/>
<dbReference type="GeneID" id="25790173"/>
<dbReference type="InParanoid" id="G9MVF4"/>
<comment type="caution">
    <text evidence="1">The sequence shown here is derived from an EMBL/GenBank/DDBJ whole genome shotgun (WGS) entry which is preliminary data.</text>
</comment>
<name>G9MVF4_HYPVG</name>
<evidence type="ECO:0000313" key="1">
    <source>
        <dbReference type="EMBL" id="EHK21580.1"/>
    </source>
</evidence>
<accession>G9MVF4</accession>
<dbReference type="HOGENOM" id="CLU_1525358_0_0_1"/>
<dbReference type="AlphaFoldDB" id="G9MVF4"/>
<dbReference type="EMBL" id="ABDF02000069">
    <property type="protein sequence ID" value="EHK21580.1"/>
    <property type="molecule type" value="Genomic_DNA"/>
</dbReference>
<keyword evidence="2" id="KW-1185">Reference proteome</keyword>
<sequence>MPMYSRNYQYTFALRYIIIYTLMRRQAAFDAELRSFSANAALLDASKRLLASIDKPCAYSNMPVSRTLAIRQSLNIFSKYEANPLSQVFGSFKISSSLLEGTNGPIGPNVSLLPHRIVSRLQFSKIGRSIDLNLNEISLLDIGIFKNDERRVASKFHAGFLQQLPTFAIEQYYRQQ</sequence>
<dbReference type="RefSeq" id="XP_013955773.1">
    <property type="nucleotide sequence ID" value="XM_014100298.1"/>
</dbReference>
<dbReference type="Proteomes" id="UP000007115">
    <property type="component" value="Unassembled WGS sequence"/>
</dbReference>
<proteinExistence type="predicted"/>
<evidence type="ECO:0000313" key="2">
    <source>
        <dbReference type="Proteomes" id="UP000007115"/>
    </source>
</evidence>
<protein>
    <submittedName>
        <fullName evidence="1">Uncharacterized protein</fullName>
    </submittedName>
</protein>
<gene>
    <name evidence="1" type="ORF">TRIVIDRAFT_201875</name>
</gene>
<reference evidence="1 2" key="1">
    <citation type="journal article" date="2011" name="Genome Biol.">
        <title>Comparative genome sequence analysis underscores mycoparasitism as the ancestral life style of Trichoderma.</title>
        <authorList>
            <person name="Kubicek C.P."/>
            <person name="Herrera-Estrella A."/>
            <person name="Seidl-Seiboth V."/>
            <person name="Martinez D.A."/>
            <person name="Druzhinina I.S."/>
            <person name="Thon M."/>
            <person name="Zeilinger S."/>
            <person name="Casas-Flores S."/>
            <person name="Horwitz B.A."/>
            <person name="Mukherjee P.K."/>
            <person name="Mukherjee M."/>
            <person name="Kredics L."/>
            <person name="Alcaraz L.D."/>
            <person name="Aerts A."/>
            <person name="Antal Z."/>
            <person name="Atanasova L."/>
            <person name="Cervantes-Badillo M.G."/>
            <person name="Challacombe J."/>
            <person name="Chertkov O."/>
            <person name="McCluskey K."/>
            <person name="Coulpier F."/>
            <person name="Deshpande N."/>
            <person name="von Doehren H."/>
            <person name="Ebbole D.J."/>
            <person name="Esquivel-Naranjo E.U."/>
            <person name="Fekete E."/>
            <person name="Flipphi M."/>
            <person name="Glaser F."/>
            <person name="Gomez-Rodriguez E.Y."/>
            <person name="Gruber S."/>
            <person name="Han C."/>
            <person name="Henrissat B."/>
            <person name="Hermosa R."/>
            <person name="Hernandez-Onate M."/>
            <person name="Karaffa L."/>
            <person name="Kosti I."/>
            <person name="Le Crom S."/>
            <person name="Lindquist E."/>
            <person name="Lucas S."/>
            <person name="Luebeck M."/>
            <person name="Luebeck P.S."/>
            <person name="Margeot A."/>
            <person name="Metz B."/>
            <person name="Misra M."/>
            <person name="Nevalainen H."/>
            <person name="Omann M."/>
            <person name="Packer N."/>
            <person name="Perrone G."/>
            <person name="Uresti-Rivera E.E."/>
            <person name="Salamov A."/>
            <person name="Schmoll M."/>
            <person name="Seiboth B."/>
            <person name="Shapiro H."/>
            <person name="Sukno S."/>
            <person name="Tamayo-Ramos J.A."/>
            <person name="Tisch D."/>
            <person name="Wiest A."/>
            <person name="Wilkinson H.H."/>
            <person name="Zhang M."/>
            <person name="Coutinho P.M."/>
            <person name="Kenerley C.M."/>
            <person name="Monte E."/>
            <person name="Baker S.E."/>
            <person name="Grigoriev I.V."/>
        </authorList>
    </citation>
    <scope>NUCLEOTIDE SEQUENCE [LARGE SCALE GENOMIC DNA]</scope>
    <source>
        <strain evidence="2">Gv29-8 / FGSC 10586</strain>
    </source>
</reference>